<reference evidence="1" key="1">
    <citation type="submission" date="2014-11" db="EMBL/GenBank/DDBJ databases">
        <authorList>
            <person name="Amaro Gonzalez C."/>
        </authorList>
    </citation>
    <scope>NUCLEOTIDE SEQUENCE</scope>
</reference>
<dbReference type="AlphaFoldDB" id="A0A0E9Y1N9"/>
<reference evidence="1" key="2">
    <citation type="journal article" date="2015" name="Fish Shellfish Immunol.">
        <title>Early steps in the European eel (Anguilla anguilla)-Vibrio vulnificus interaction in the gills: Role of the RtxA13 toxin.</title>
        <authorList>
            <person name="Callol A."/>
            <person name="Pajuelo D."/>
            <person name="Ebbesson L."/>
            <person name="Teles M."/>
            <person name="MacKenzie S."/>
            <person name="Amaro C."/>
        </authorList>
    </citation>
    <scope>NUCLEOTIDE SEQUENCE</scope>
</reference>
<proteinExistence type="predicted"/>
<organism evidence="1">
    <name type="scientific">Anguilla anguilla</name>
    <name type="common">European freshwater eel</name>
    <name type="synonym">Muraena anguilla</name>
    <dbReference type="NCBI Taxonomy" id="7936"/>
    <lineage>
        <taxon>Eukaryota</taxon>
        <taxon>Metazoa</taxon>
        <taxon>Chordata</taxon>
        <taxon>Craniata</taxon>
        <taxon>Vertebrata</taxon>
        <taxon>Euteleostomi</taxon>
        <taxon>Actinopterygii</taxon>
        <taxon>Neopterygii</taxon>
        <taxon>Teleostei</taxon>
        <taxon>Anguilliformes</taxon>
        <taxon>Anguillidae</taxon>
        <taxon>Anguilla</taxon>
    </lineage>
</organism>
<protein>
    <submittedName>
        <fullName evidence="1">Uncharacterized protein</fullName>
    </submittedName>
</protein>
<sequence length="54" mass="5802">MWLYVGGPLSQHNCGENMLVSPMQAMPLMETEIPITTMDPAPTLKGPTLGGGWT</sequence>
<name>A0A0E9Y1N9_ANGAN</name>
<evidence type="ECO:0000313" key="1">
    <source>
        <dbReference type="EMBL" id="JAI08051.1"/>
    </source>
</evidence>
<accession>A0A0E9Y1N9</accession>
<dbReference type="EMBL" id="GBXM01000527">
    <property type="protein sequence ID" value="JAI08051.1"/>
    <property type="molecule type" value="Transcribed_RNA"/>
</dbReference>